<evidence type="ECO:0000256" key="2">
    <source>
        <dbReference type="ARBA" id="ARBA00022801"/>
    </source>
</evidence>
<dbReference type="SUPFAM" id="SSF51556">
    <property type="entry name" value="Metallo-dependent hydrolases"/>
    <property type="match status" value="1"/>
</dbReference>
<dbReference type="PIRSF" id="PIRSF005902">
    <property type="entry name" value="DNase_TatD"/>
    <property type="match status" value="1"/>
</dbReference>
<dbReference type="PROSITE" id="PS01090">
    <property type="entry name" value="TATD_2"/>
    <property type="match status" value="1"/>
</dbReference>
<feature type="binding site" evidence="3">
    <location>
        <position position="129"/>
    </location>
    <ligand>
        <name>a divalent metal cation</name>
        <dbReference type="ChEBI" id="CHEBI:60240"/>
        <label>2</label>
    </ligand>
</feature>
<dbReference type="PANTHER" id="PTHR46124:SF2">
    <property type="entry name" value="D-AMINOACYL-TRNA DEACYLASE"/>
    <property type="match status" value="1"/>
</dbReference>
<dbReference type="InterPro" id="IPR015991">
    <property type="entry name" value="TatD/YcfH-like"/>
</dbReference>
<dbReference type="AlphaFoldDB" id="D9SPQ3"/>
<dbReference type="EMBL" id="CP002160">
    <property type="protein sequence ID" value="ADL50102.1"/>
    <property type="molecule type" value="Genomic_DNA"/>
</dbReference>
<evidence type="ECO:0000313" key="4">
    <source>
        <dbReference type="EMBL" id="ADL50102.1"/>
    </source>
</evidence>
<dbReference type="OrthoDB" id="9810005at2"/>
<dbReference type="Gene3D" id="3.20.20.140">
    <property type="entry name" value="Metal-dependent hydrolases"/>
    <property type="match status" value="1"/>
</dbReference>
<dbReference type="HOGENOM" id="CLU_031506_4_0_9"/>
<organism evidence="4 5">
    <name type="scientific">Clostridium cellulovorans (strain ATCC 35296 / DSM 3052 / OCM 3 / 743B)</name>
    <dbReference type="NCBI Taxonomy" id="573061"/>
    <lineage>
        <taxon>Bacteria</taxon>
        <taxon>Bacillati</taxon>
        <taxon>Bacillota</taxon>
        <taxon>Clostridia</taxon>
        <taxon>Eubacteriales</taxon>
        <taxon>Clostridiaceae</taxon>
        <taxon>Clostridium</taxon>
    </lineage>
</organism>
<evidence type="ECO:0000256" key="1">
    <source>
        <dbReference type="ARBA" id="ARBA00022723"/>
    </source>
</evidence>
<dbReference type="STRING" id="573061.Clocel_0322"/>
<sequence length="255" mass="29297">MIFDTHAHYDDDAFDEDREEIIREITENGVKNILNCAASMDGVYKSIELAKKYDCFYAAVGIHPEHADQLDKDNLEIIRNLAKESKVLAIGEIGLDYYWEENPPREVQQKALRDQMKLAEELDLPVIIHDREAHEDTLKILKEFPRVKGVVHAYSGSVEMARQCVKLGYYLGIGGVLTFKNARKLVEVVEEIPLEHLVVETDAPYMTPVPYRGERNRSDYISYVIKKIAEIKNIEEETVNKRLISNSYDLLKIGK</sequence>
<feature type="binding site" evidence="3">
    <location>
        <position position="8"/>
    </location>
    <ligand>
        <name>a divalent metal cation</name>
        <dbReference type="ChEBI" id="CHEBI:60240"/>
        <label>1</label>
    </ligand>
</feature>
<dbReference type="PANTHER" id="PTHR46124">
    <property type="entry name" value="D-AMINOACYL-TRNA DEACYLASE"/>
    <property type="match status" value="1"/>
</dbReference>
<dbReference type="Proteomes" id="UP000002730">
    <property type="component" value="Chromosome"/>
</dbReference>
<dbReference type="RefSeq" id="WP_010075131.1">
    <property type="nucleotide sequence ID" value="NC_014393.1"/>
</dbReference>
<accession>D9SPQ3</accession>
<proteinExistence type="predicted"/>
<reference evidence="4 5" key="1">
    <citation type="submission" date="2010-08" db="EMBL/GenBank/DDBJ databases">
        <title>Complete sequence of Clostridium cellulovorans 743B.</title>
        <authorList>
            <consortium name="US DOE Joint Genome Institute"/>
            <person name="Lucas S."/>
            <person name="Copeland A."/>
            <person name="Lapidus A."/>
            <person name="Cheng J.-F."/>
            <person name="Bruce D."/>
            <person name="Goodwin L."/>
            <person name="Pitluck S."/>
            <person name="Chertkov O."/>
            <person name="Detter J.C."/>
            <person name="Han C."/>
            <person name="Tapia R."/>
            <person name="Land M."/>
            <person name="Hauser L."/>
            <person name="Chang Y.-J."/>
            <person name="Jeffries C."/>
            <person name="Kyrpides N."/>
            <person name="Ivanova N."/>
            <person name="Mikhailova N."/>
            <person name="Hemme C.L."/>
            <person name="Woyke T."/>
        </authorList>
    </citation>
    <scope>NUCLEOTIDE SEQUENCE [LARGE SCALE GENOMIC DNA]</scope>
    <source>
        <strain evidence="5">ATCC 35296 / DSM 3052 / OCM 3 / 743B</strain>
    </source>
</reference>
<feature type="binding site" evidence="3">
    <location>
        <position position="202"/>
    </location>
    <ligand>
        <name>a divalent metal cation</name>
        <dbReference type="ChEBI" id="CHEBI:60240"/>
        <label>1</label>
    </ligand>
</feature>
<keyword evidence="2 4" id="KW-0378">Hydrolase</keyword>
<keyword evidence="1 3" id="KW-0479">Metal-binding</keyword>
<feature type="binding site" evidence="3">
    <location>
        <position position="92"/>
    </location>
    <ligand>
        <name>a divalent metal cation</name>
        <dbReference type="ChEBI" id="CHEBI:60240"/>
        <label>1</label>
    </ligand>
</feature>
<dbReference type="KEGG" id="ccb:Clocel_0322"/>
<name>D9SPQ3_CLOC7</name>
<dbReference type="GO" id="GO:0016788">
    <property type="term" value="F:hydrolase activity, acting on ester bonds"/>
    <property type="evidence" value="ECO:0007669"/>
    <property type="project" value="InterPro"/>
</dbReference>
<feature type="binding site" evidence="3">
    <location>
        <position position="6"/>
    </location>
    <ligand>
        <name>a divalent metal cation</name>
        <dbReference type="ChEBI" id="CHEBI:60240"/>
        <label>1</label>
    </ligand>
</feature>
<dbReference type="eggNOG" id="COG0084">
    <property type="taxonomic scope" value="Bacteria"/>
</dbReference>
<dbReference type="InterPro" id="IPR001130">
    <property type="entry name" value="TatD-like"/>
</dbReference>
<dbReference type="InterPro" id="IPR018228">
    <property type="entry name" value="DNase_TatD-rel_CS"/>
</dbReference>
<dbReference type="GO" id="GO:0004536">
    <property type="term" value="F:DNA nuclease activity"/>
    <property type="evidence" value="ECO:0007669"/>
    <property type="project" value="InterPro"/>
</dbReference>
<feature type="binding site" evidence="3">
    <location>
        <position position="152"/>
    </location>
    <ligand>
        <name>a divalent metal cation</name>
        <dbReference type="ChEBI" id="CHEBI:60240"/>
        <label>2</label>
    </ligand>
</feature>
<dbReference type="CDD" id="cd01310">
    <property type="entry name" value="TatD_DNAse"/>
    <property type="match status" value="1"/>
</dbReference>
<dbReference type="Pfam" id="PF01026">
    <property type="entry name" value="TatD_DNase"/>
    <property type="match status" value="1"/>
</dbReference>
<evidence type="ECO:0000313" key="5">
    <source>
        <dbReference type="Proteomes" id="UP000002730"/>
    </source>
</evidence>
<gene>
    <name evidence="4" type="ordered locus">Clocel_0322</name>
</gene>
<dbReference type="InterPro" id="IPR032466">
    <property type="entry name" value="Metal_Hydrolase"/>
</dbReference>
<dbReference type="GO" id="GO:0046872">
    <property type="term" value="F:metal ion binding"/>
    <property type="evidence" value="ECO:0007669"/>
    <property type="project" value="UniProtKB-KW"/>
</dbReference>
<dbReference type="PROSITE" id="PS01091">
    <property type="entry name" value="TATD_3"/>
    <property type="match status" value="1"/>
</dbReference>
<protein>
    <submittedName>
        <fullName evidence="4">Hydrolase, TatD family</fullName>
    </submittedName>
</protein>
<dbReference type="NCBIfam" id="TIGR00010">
    <property type="entry name" value="YchF/TatD family DNA exonuclease"/>
    <property type="match status" value="1"/>
</dbReference>
<dbReference type="FunFam" id="3.20.20.140:FF:000005">
    <property type="entry name" value="TatD family hydrolase"/>
    <property type="match status" value="1"/>
</dbReference>
<keyword evidence="5" id="KW-1185">Reference proteome</keyword>
<evidence type="ECO:0000256" key="3">
    <source>
        <dbReference type="PIRSR" id="PIRSR005902-1"/>
    </source>
</evidence>